<sequence length="63" mass="7285">MTIIATTSNTTVIILPSQDPSPHPRDYTSHRQARGATLTRRLKTKMIVFCRRTNLMLLLRPRH</sequence>
<feature type="region of interest" description="Disordered" evidence="1">
    <location>
        <begin position="14"/>
        <end position="33"/>
    </location>
</feature>
<name>A0A5B7CH27_PORTR</name>
<dbReference type="EMBL" id="VSRR010000009">
    <property type="protein sequence ID" value="MPC07806.1"/>
    <property type="molecule type" value="Genomic_DNA"/>
</dbReference>
<accession>A0A5B7CH27</accession>
<organism evidence="2 3">
    <name type="scientific">Portunus trituberculatus</name>
    <name type="common">Swimming crab</name>
    <name type="synonym">Neptunus trituberculatus</name>
    <dbReference type="NCBI Taxonomy" id="210409"/>
    <lineage>
        <taxon>Eukaryota</taxon>
        <taxon>Metazoa</taxon>
        <taxon>Ecdysozoa</taxon>
        <taxon>Arthropoda</taxon>
        <taxon>Crustacea</taxon>
        <taxon>Multicrustacea</taxon>
        <taxon>Malacostraca</taxon>
        <taxon>Eumalacostraca</taxon>
        <taxon>Eucarida</taxon>
        <taxon>Decapoda</taxon>
        <taxon>Pleocyemata</taxon>
        <taxon>Brachyura</taxon>
        <taxon>Eubrachyura</taxon>
        <taxon>Portunoidea</taxon>
        <taxon>Portunidae</taxon>
        <taxon>Portuninae</taxon>
        <taxon>Portunus</taxon>
    </lineage>
</organism>
<evidence type="ECO:0000313" key="3">
    <source>
        <dbReference type="Proteomes" id="UP000324222"/>
    </source>
</evidence>
<reference evidence="2 3" key="1">
    <citation type="submission" date="2019-05" db="EMBL/GenBank/DDBJ databases">
        <title>Another draft genome of Portunus trituberculatus and its Hox gene families provides insights of decapod evolution.</title>
        <authorList>
            <person name="Jeong J.-H."/>
            <person name="Song I."/>
            <person name="Kim S."/>
            <person name="Choi T."/>
            <person name="Kim D."/>
            <person name="Ryu S."/>
            <person name="Kim W."/>
        </authorList>
    </citation>
    <scope>NUCLEOTIDE SEQUENCE [LARGE SCALE GENOMIC DNA]</scope>
    <source>
        <tissue evidence="2">Muscle</tissue>
    </source>
</reference>
<comment type="caution">
    <text evidence="2">The sequence shown here is derived from an EMBL/GenBank/DDBJ whole genome shotgun (WGS) entry which is preliminary data.</text>
</comment>
<evidence type="ECO:0000313" key="2">
    <source>
        <dbReference type="EMBL" id="MPC07806.1"/>
    </source>
</evidence>
<dbReference type="AlphaFoldDB" id="A0A5B7CH27"/>
<gene>
    <name evidence="2" type="ORF">E2C01_000373</name>
</gene>
<keyword evidence="3" id="KW-1185">Reference proteome</keyword>
<proteinExistence type="predicted"/>
<dbReference type="Proteomes" id="UP000324222">
    <property type="component" value="Unassembled WGS sequence"/>
</dbReference>
<protein>
    <submittedName>
        <fullName evidence="2">Uncharacterized protein</fullName>
    </submittedName>
</protein>
<evidence type="ECO:0000256" key="1">
    <source>
        <dbReference type="SAM" id="MobiDB-lite"/>
    </source>
</evidence>